<protein>
    <submittedName>
        <fullName evidence="9">Uncharacterized protein</fullName>
    </submittedName>
</protein>
<keyword evidence="2" id="KW-1003">Cell membrane</keyword>
<organism evidence="9 10">
    <name type="scientific">Halocaridina rubra</name>
    <name type="common">Hawaiian red shrimp</name>
    <dbReference type="NCBI Taxonomy" id="373956"/>
    <lineage>
        <taxon>Eukaryota</taxon>
        <taxon>Metazoa</taxon>
        <taxon>Ecdysozoa</taxon>
        <taxon>Arthropoda</taxon>
        <taxon>Crustacea</taxon>
        <taxon>Multicrustacea</taxon>
        <taxon>Malacostraca</taxon>
        <taxon>Eumalacostraca</taxon>
        <taxon>Eucarida</taxon>
        <taxon>Decapoda</taxon>
        <taxon>Pleocyemata</taxon>
        <taxon>Caridea</taxon>
        <taxon>Atyoidea</taxon>
        <taxon>Atyidae</taxon>
        <taxon>Halocaridina</taxon>
    </lineage>
</organism>
<evidence type="ECO:0000256" key="6">
    <source>
        <dbReference type="ARBA" id="ARBA00023170"/>
    </source>
</evidence>
<dbReference type="PANTHER" id="PTHR42643:SF38">
    <property type="entry name" value="IONOTROPIC RECEPTOR 100A"/>
    <property type="match status" value="1"/>
</dbReference>
<keyword evidence="4 8" id="KW-1133">Transmembrane helix</keyword>
<keyword evidence="3 8" id="KW-0812">Transmembrane</keyword>
<dbReference type="GO" id="GO:0005886">
    <property type="term" value="C:plasma membrane"/>
    <property type="evidence" value="ECO:0007669"/>
    <property type="project" value="UniProtKB-SubCell"/>
</dbReference>
<dbReference type="PANTHER" id="PTHR42643">
    <property type="entry name" value="IONOTROPIC RECEPTOR 20A-RELATED"/>
    <property type="match status" value="1"/>
</dbReference>
<evidence type="ECO:0000256" key="8">
    <source>
        <dbReference type="SAM" id="Phobius"/>
    </source>
</evidence>
<feature type="transmembrane region" description="Helical" evidence="8">
    <location>
        <begin position="103"/>
        <end position="121"/>
    </location>
</feature>
<sequence>MSGNSDRAHLNRLTNFNEAEKRFGFAPCMAHFATHDVRQDYLGLIINKNSWLREQVNRRIQWLRSYGIVNYLYKQYNPPGCRVTKLKDRRKVTKSLSFTQMQGVLWVWLVGMFLATLVFMLEKLIKILEKATRNDHIETYPDMMLK</sequence>
<evidence type="ECO:0000256" key="2">
    <source>
        <dbReference type="ARBA" id="ARBA00022475"/>
    </source>
</evidence>
<dbReference type="AlphaFoldDB" id="A0AAN8WFM5"/>
<comment type="subcellular location">
    <subcellularLocation>
        <location evidence="1">Cell membrane</location>
        <topology evidence="1">Multi-pass membrane protein</topology>
    </subcellularLocation>
</comment>
<dbReference type="Proteomes" id="UP001381693">
    <property type="component" value="Unassembled WGS sequence"/>
</dbReference>
<name>A0AAN8WFM5_HALRR</name>
<keyword evidence="10" id="KW-1185">Reference proteome</keyword>
<reference evidence="9 10" key="1">
    <citation type="submission" date="2023-11" db="EMBL/GenBank/DDBJ databases">
        <title>Halocaridina rubra genome assembly.</title>
        <authorList>
            <person name="Smith C."/>
        </authorList>
    </citation>
    <scope>NUCLEOTIDE SEQUENCE [LARGE SCALE GENOMIC DNA]</scope>
    <source>
        <strain evidence="9">EP-1</strain>
        <tissue evidence="9">Whole</tissue>
    </source>
</reference>
<evidence type="ECO:0000256" key="7">
    <source>
        <dbReference type="ARBA" id="ARBA00023180"/>
    </source>
</evidence>
<evidence type="ECO:0000256" key="4">
    <source>
        <dbReference type="ARBA" id="ARBA00022989"/>
    </source>
</evidence>
<evidence type="ECO:0000256" key="5">
    <source>
        <dbReference type="ARBA" id="ARBA00023136"/>
    </source>
</evidence>
<proteinExistence type="predicted"/>
<keyword evidence="6" id="KW-0675">Receptor</keyword>
<keyword evidence="5 8" id="KW-0472">Membrane</keyword>
<keyword evidence="7" id="KW-0325">Glycoprotein</keyword>
<evidence type="ECO:0000313" key="10">
    <source>
        <dbReference type="Proteomes" id="UP001381693"/>
    </source>
</evidence>
<gene>
    <name evidence="9" type="ORF">SK128_001139</name>
</gene>
<evidence type="ECO:0000256" key="3">
    <source>
        <dbReference type="ARBA" id="ARBA00022692"/>
    </source>
</evidence>
<dbReference type="InterPro" id="IPR052192">
    <property type="entry name" value="Insect_Ionotropic_Sensory_Rcpt"/>
</dbReference>
<accession>A0AAN8WFM5</accession>
<dbReference type="EMBL" id="JAXCGZ010020785">
    <property type="protein sequence ID" value="KAK7065445.1"/>
    <property type="molecule type" value="Genomic_DNA"/>
</dbReference>
<evidence type="ECO:0000313" key="9">
    <source>
        <dbReference type="EMBL" id="KAK7065445.1"/>
    </source>
</evidence>
<evidence type="ECO:0000256" key="1">
    <source>
        <dbReference type="ARBA" id="ARBA00004651"/>
    </source>
</evidence>
<comment type="caution">
    <text evidence="9">The sequence shown here is derived from an EMBL/GenBank/DDBJ whole genome shotgun (WGS) entry which is preliminary data.</text>
</comment>